<dbReference type="PANTHER" id="PTHR24221">
    <property type="entry name" value="ATP-BINDING CASSETTE SUB-FAMILY B"/>
    <property type="match status" value="1"/>
</dbReference>
<dbReference type="InterPro" id="IPR036640">
    <property type="entry name" value="ABC1_TM_sf"/>
</dbReference>
<comment type="subcellular location">
    <subcellularLocation>
        <location evidence="1">Cell membrane</location>
        <topology evidence="1">Multi-pass membrane protein</topology>
    </subcellularLocation>
</comment>
<keyword evidence="3" id="KW-0547">Nucleotide-binding</keyword>
<accession>A0ABS0F4T3</accession>
<dbReference type="InterPro" id="IPR003439">
    <property type="entry name" value="ABC_transporter-like_ATP-bd"/>
</dbReference>
<reference evidence="10 11" key="1">
    <citation type="submission" date="2020-11" db="EMBL/GenBank/DDBJ databases">
        <title>Genomic insight of Alicyclobacillus mali FL 18 reveals a new arsenic-resistant strain, with potential in environmental biotechnology.</title>
        <authorList>
            <person name="Fiorentino G."/>
            <person name="Gallo G."/>
            <person name="Aulitto M."/>
        </authorList>
    </citation>
    <scope>NUCLEOTIDE SEQUENCE [LARGE SCALE GENOMIC DNA]</scope>
    <source>
        <strain evidence="10 11">FL 18</strain>
    </source>
</reference>
<dbReference type="PANTHER" id="PTHR24221:SF590">
    <property type="entry name" value="COMPONENT LINKED WITH THE ASSEMBLY OF CYTOCHROME' TRANSPORT TRANSMEMBRANE ATP-BINDING PROTEIN ABC TRANSPORTER CYDD-RELATED"/>
    <property type="match status" value="1"/>
</dbReference>
<dbReference type="PROSITE" id="PS50893">
    <property type="entry name" value="ABC_TRANSPORTER_2"/>
    <property type="match status" value="1"/>
</dbReference>
<dbReference type="SUPFAM" id="SSF52540">
    <property type="entry name" value="P-loop containing nucleoside triphosphate hydrolases"/>
    <property type="match status" value="1"/>
</dbReference>
<evidence type="ECO:0000256" key="7">
    <source>
        <dbReference type="SAM" id="Phobius"/>
    </source>
</evidence>
<evidence type="ECO:0000256" key="2">
    <source>
        <dbReference type="ARBA" id="ARBA00022692"/>
    </source>
</evidence>
<keyword evidence="2 7" id="KW-0812">Transmembrane</keyword>
<evidence type="ECO:0000259" key="9">
    <source>
        <dbReference type="PROSITE" id="PS50929"/>
    </source>
</evidence>
<feature type="transmembrane region" description="Helical" evidence="7">
    <location>
        <begin position="61"/>
        <end position="85"/>
    </location>
</feature>
<dbReference type="InterPro" id="IPR011527">
    <property type="entry name" value="ABC1_TM_dom"/>
</dbReference>
<dbReference type="NCBIfam" id="TIGR02857">
    <property type="entry name" value="CydD"/>
    <property type="match status" value="1"/>
</dbReference>
<feature type="transmembrane region" description="Helical" evidence="7">
    <location>
        <begin position="243"/>
        <end position="268"/>
    </location>
</feature>
<feature type="domain" description="ABC transporter" evidence="8">
    <location>
        <begin position="343"/>
        <end position="577"/>
    </location>
</feature>
<dbReference type="InterPro" id="IPR014216">
    <property type="entry name" value="ABC_transptr_CydD"/>
</dbReference>
<keyword evidence="11" id="KW-1185">Reference proteome</keyword>
<gene>
    <name evidence="10" type="primary">cydD</name>
    <name evidence="10" type="ORF">IW967_10600</name>
</gene>
<dbReference type="Proteomes" id="UP000642910">
    <property type="component" value="Unassembled WGS sequence"/>
</dbReference>
<feature type="transmembrane region" description="Helical" evidence="7">
    <location>
        <begin position="164"/>
        <end position="182"/>
    </location>
</feature>
<name>A0ABS0F4T3_9BACL</name>
<keyword evidence="6 7" id="KW-0472">Membrane</keyword>
<evidence type="ECO:0000256" key="5">
    <source>
        <dbReference type="ARBA" id="ARBA00022989"/>
    </source>
</evidence>
<evidence type="ECO:0000256" key="6">
    <source>
        <dbReference type="ARBA" id="ARBA00023136"/>
    </source>
</evidence>
<feature type="transmembrane region" description="Helical" evidence="7">
    <location>
        <begin position="21"/>
        <end position="41"/>
    </location>
</feature>
<evidence type="ECO:0000256" key="4">
    <source>
        <dbReference type="ARBA" id="ARBA00022840"/>
    </source>
</evidence>
<organism evidence="10 11">
    <name type="scientific">Alicyclobacillus mali</name>
    <name type="common">ex Roth et al. 2021</name>
    <dbReference type="NCBI Taxonomy" id="1123961"/>
    <lineage>
        <taxon>Bacteria</taxon>
        <taxon>Bacillati</taxon>
        <taxon>Bacillota</taxon>
        <taxon>Bacilli</taxon>
        <taxon>Bacillales</taxon>
        <taxon>Alicyclobacillaceae</taxon>
        <taxon>Alicyclobacillus</taxon>
    </lineage>
</organism>
<dbReference type="CDD" id="cd18584">
    <property type="entry name" value="ABC_6TM_AarD_CydD"/>
    <property type="match status" value="1"/>
</dbReference>
<dbReference type="InterPro" id="IPR039421">
    <property type="entry name" value="Type_1_exporter"/>
</dbReference>
<comment type="caution">
    <text evidence="10">The sequence shown here is derived from an EMBL/GenBank/DDBJ whole genome shotgun (WGS) entry which is preliminary data.</text>
</comment>
<keyword evidence="4" id="KW-0067">ATP-binding</keyword>
<dbReference type="Pfam" id="PF00005">
    <property type="entry name" value="ABC_tran"/>
    <property type="match status" value="1"/>
</dbReference>
<dbReference type="SUPFAM" id="SSF90123">
    <property type="entry name" value="ABC transporter transmembrane region"/>
    <property type="match status" value="1"/>
</dbReference>
<protein>
    <submittedName>
        <fullName evidence="10">Thiol reductant ABC exporter subunit CydD</fullName>
    </submittedName>
</protein>
<evidence type="ECO:0000259" key="8">
    <source>
        <dbReference type="PROSITE" id="PS50893"/>
    </source>
</evidence>
<evidence type="ECO:0000313" key="11">
    <source>
        <dbReference type="Proteomes" id="UP000642910"/>
    </source>
</evidence>
<dbReference type="Pfam" id="PF00664">
    <property type="entry name" value="ABC_membrane"/>
    <property type="match status" value="1"/>
</dbReference>
<dbReference type="InterPro" id="IPR017871">
    <property type="entry name" value="ABC_transporter-like_CS"/>
</dbReference>
<proteinExistence type="predicted"/>
<dbReference type="PROSITE" id="PS50929">
    <property type="entry name" value="ABC_TM1F"/>
    <property type="match status" value="1"/>
</dbReference>
<sequence>MKPMRSVTRHLPVATRQERRTFLLASAASALAGLLVLPQAWYLSRAVSSVFPRADGAHAWFAALIAFFAVIAARAVLMAVAKWLSQRFASHVKRRIRREMVEQMAALGPVEVRRHPAGAWRTWLTDGIDGMDAYLASYLPQAAASAAVPIAILAFAAVEDRLTAVILAGTVPFMVLLLVLVGQAAQKATDRRFEALERLGGHFLDVVRGLWTLKVFGRSRAQVDIIERVADDYRRTTMKVLRLAFLSSLVTELFTMVSIGLVAVSLGIRLLNGRMDFGVALVLLLLAPEYYLPIRTAGAQYHAARDGVAMLERHREVLETPISSMPLRDGGRTSLVSPQGVAIEFRHVTVRYPGATKPALQDVSFRIGPRELVAVVGPSGAGKSTLLAVLLGFIRPESGEVLVGGVPLDEIDLGAFRRHLGLVAQEPTWFHATLRDNVTWKEPRSDEEIREALWMSGLDQVVERLPGGMDTEIDGERVQLSGGERQRLALARLVLRRLAVALLDEPTRSLDLATERALEGHLIPWLRQRTSIVVAHRLSVALAANRVLVLDGGRLVEQGRPEELLRAHGYFHAMVSRYRGEEVLA</sequence>
<dbReference type="InterPro" id="IPR027417">
    <property type="entry name" value="P-loop_NTPase"/>
</dbReference>
<dbReference type="SMART" id="SM00382">
    <property type="entry name" value="AAA"/>
    <property type="match status" value="1"/>
</dbReference>
<evidence type="ECO:0000313" key="10">
    <source>
        <dbReference type="EMBL" id="MBF8378306.1"/>
    </source>
</evidence>
<evidence type="ECO:0000256" key="1">
    <source>
        <dbReference type="ARBA" id="ARBA00004651"/>
    </source>
</evidence>
<dbReference type="InterPro" id="IPR003593">
    <property type="entry name" value="AAA+_ATPase"/>
</dbReference>
<dbReference type="Gene3D" id="3.40.50.300">
    <property type="entry name" value="P-loop containing nucleotide triphosphate hydrolases"/>
    <property type="match status" value="1"/>
</dbReference>
<keyword evidence="5 7" id="KW-1133">Transmembrane helix</keyword>
<feature type="domain" description="ABC transmembrane type-1" evidence="9">
    <location>
        <begin position="23"/>
        <end position="306"/>
    </location>
</feature>
<dbReference type="PROSITE" id="PS00211">
    <property type="entry name" value="ABC_TRANSPORTER_1"/>
    <property type="match status" value="1"/>
</dbReference>
<feature type="transmembrane region" description="Helical" evidence="7">
    <location>
        <begin position="138"/>
        <end position="158"/>
    </location>
</feature>
<dbReference type="EMBL" id="JADPKZ010000042">
    <property type="protein sequence ID" value="MBF8378306.1"/>
    <property type="molecule type" value="Genomic_DNA"/>
</dbReference>
<evidence type="ECO:0000256" key="3">
    <source>
        <dbReference type="ARBA" id="ARBA00022741"/>
    </source>
</evidence>
<dbReference type="Gene3D" id="1.20.1560.10">
    <property type="entry name" value="ABC transporter type 1, transmembrane domain"/>
    <property type="match status" value="1"/>
</dbReference>